<dbReference type="Proteomes" id="UP000245370">
    <property type="component" value="Unassembled WGS sequence"/>
</dbReference>
<reference evidence="3 4" key="1">
    <citation type="submission" date="2018-05" db="EMBL/GenBank/DDBJ databases">
        <title>Brumimicrobium oceani sp. nov., isolated from coastal sediment.</title>
        <authorList>
            <person name="Kou Y."/>
        </authorList>
    </citation>
    <scope>NUCLEOTIDE SEQUENCE [LARGE SCALE GENOMIC DNA]</scope>
    <source>
        <strain evidence="3 4">C305</strain>
    </source>
</reference>
<evidence type="ECO:0000259" key="1">
    <source>
        <dbReference type="Pfam" id="PF08984"/>
    </source>
</evidence>
<comment type="caution">
    <text evidence="3">The sequence shown here is derived from an EMBL/GenBank/DDBJ whole genome shotgun (WGS) entry which is preliminary data.</text>
</comment>
<dbReference type="SUPFAM" id="SSF64307">
    <property type="entry name" value="SirA-like"/>
    <property type="match status" value="1"/>
</dbReference>
<dbReference type="InterPro" id="IPR018720">
    <property type="entry name" value="DUF2249"/>
</dbReference>
<sequence>MKINGNTKVSKVIKENVEAIEAIASLNPHFTKLRNPILRRLLAPRVNLSEAAKIGKCDVNEMLNALVAIGFELEDENSLVDFETELPENKKKDKFLEGKKIISLDVRPFLAKGEDPFNVLQKALKKLETHEALEVLIDFEPIPLIRIQEKRGFLNLTVVEDGLCHSFFKLGEGKISQAELIGEAVKTVNESQFNQLVKTYPGVIKTIDVRSLEMPEPLVKILEAIEDLDEKTALKVFHKRVPQHLLPELETKKLNTFICAISEGNVMLFISKRNV</sequence>
<dbReference type="RefSeq" id="WP_109360301.1">
    <property type="nucleotide sequence ID" value="NZ_QFRJ01000012.1"/>
</dbReference>
<dbReference type="InterPro" id="IPR036868">
    <property type="entry name" value="TusA-like_sf"/>
</dbReference>
<evidence type="ECO:0008006" key="5">
    <source>
        <dbReference type="Google" id="ProtNLM"/>
    </source>
</evidence>
<dbReference type="InterPro" id="IPR015077">
    <property type="entry name" value="DUF1858"/>
</dbReference>
<evidence type="ECO:0000259" key="2">
    <source>
        <dbReference type="Pfam" id="PF10006"/>
    </source>
</evidence>
<protein>
    <recommendedName>
        <fullName evidence="5">DUF1858 domain-containing protein</fullName>
    </recommendedName>
</protein>
<dbReference type="Pfam" id="PF10006">
    <property type="entry name" value="DUF2249"/>
    <property type="match status" value="1"/>
</dbReference>
<dbReference type="Pfam" id="PF08984">
    <property type="entry name" value="DUF1858"/>
    <property type="match status" value="1"/>
</dbReference>
<keyword evidence="4" id="KW-1185">Reference proteome</keyword>
<evidence type="ECO:0000313" key="4">
    <source>
        <dbReference type="Proteomes" id="UP000245370"/>
    </source>
</evidence>
<dbReference type="OrthoDB" id="128918at2"/>
<dbReference type="InterPro" id="IPR038062">
    <property type="entry name" value="ScdA-like_N_sf"/>
</dbReference>
<reference evidence="3 4" key="2">
    <citation type="submission" date="2018-05" db="EMBL/GenBank/DDBJ databases">
        <authorList>
            <person name="Lanie J.A."/>
            <person name="Ng W.-L."/>
            <person name="Kazmierczak K.M."/>
            <person name="Andrzejewski T.M."/>
            <person name="Davidsen T.M."/>
            <person name="Wayne K.J."/>
            <person name="Tettelin H."/>
            <person name="Glass J.I."/>
            <person name="Rusch D."/>
            <person name="Podicherti R."/>
            <person name="Tsui H.-C.T."/>
            <person name="Winkler M.E."/>
        </authorList>
    </citation>
    <scope>NUCLEOTIDE SEQUENCE [LARGE SCALE GENOMIC DNA]</scope>
    <source>
        <strain evidence="3 4">C305</strain>
    </source>
</reference>
<dbReference type="EMBL" id="QFRJ01000012">
    <property type="protein sequence ID" value="PWH84689.1"/>
    <property type="molecule type" value="Genomic_DNA"/>
</dbReference>
<gene>
    <name evidence="3" type="ORF">DIT68_13275</name>
</gene>
<evidence type="ECO:0000313" key="3">
    <source>
        <dbReference type="EMBL" id="PWH84689.1"/>
    </source>
</evidence>
<accession>A0A2U2XA61</accession>
<dbReference type="Gene3D" id="1.10.3910.10">
    <property type="entry name" value="SP0561-like"/>
    <property type="match status" value="1"/>
</dbReference>
<name>A0A2U2XA61_9FLAO</name>
<proteinExistence type="predicted"/>
<feature type="domain" description="DUF2249" evidence="2">
    <location>
        <begin position="206"/>
        <end position="252"/>
    </location>
</feature>
<dbReference type="AlphaFoldDB" id="A0A2U2XA61"/>
<feature type="domain" description="DUF1858" evidence="1">
    <location>
        <begin position="3"/>
        <end position="62"/>
    </location>
</feature>
<organism evidence="3 4">
    <name type="scientific">Brumimicrobium oceani</name>
    <dbReference type="NCBI Taxonomy" id="2100725"/>
    <lineage>
        <taxon>Bacteria</taxon>
        <taxon>Pseudomonadati</taxon>
        <taxon>Bacteroidota</taxon>
        <taxon>Flavobacteriia</taxon>
        <taxon>Flavobacteriales</taxon>
        <taxon>Crocinitomicaceae</taxon>
        <taxon>Brumimicrobium</taxon>
    </lineage>
</organism>
<dbReference type="SUPFAM" id="SSF140683">
    <property type="entry name" value="SP0561-like"/>
    <property type="match status" value="1"/>
</dbReference>